<dbReference type="AlphaFoldDB" id="A0AAV4SV21"/>
<organism evidence="1 2">
    <name type="scientific">Caerostris extrusa</name>
    <name type="common">Bark spider</name>
    <name type="synonym">Caerostris bankana</name>
    <dbReference type="NCBI Taxonomy" id="172846"/>
    <lineage>
        <taxon>Eukaryota</taxon>
        <taxon>Metazoa</taxon>
        <taxon>Ecdysozoa</taxon>
        <taxon>Arthropoda</taxon>
        <taxon>Chelicerata</taxon>
        <taxon>Arachnida</taxon>
        <taxon>Araneae</taxon>
        <taxon>Araneomorphae</taxon>
        <taxon>Entelegynae</taxon>
        <taxon>Araneoidea</taxon>
        <taxon>Araneidae</taxon>
        <taxon>Caerostris</taxon>
    </lineage>
</organism>
<protein>
    <submittedName>
        <fullName evidence="1">Uncharacterized protein</fullName>
    </submittedName>
</protein>
<sequence>MFSNAGIQRIVNFRWQDYGRNEYQPTCQFNSVLHVYPQLAILSCVIIHINVLCFPYPPTYQPAYLSTRLPSIHLPTYLPAMPTYLPACLPTHLTNPPNLPTYLYLPTCTYLPACIPTYLPAYTYLPRSVGTYLP</sequence>
<evidence type="ECO:0000313" key="1">
    <source>
        <dbReference type="EMBL" id="GIY37126.1"/>
    </source>
</evidence>
<evidence type="ECO:0000313" key="2">
    <source>
        <dbReference type="Proteomes" id="UP001054945"/>
    </source>
</evidence>
<dbReference type="Proteomes" id="UP001054945">
    <property type="component" value="Unassembled WGS sequence"/>
</dbReference>
<gene>
    <name evidence="1" type="ORF">CEXT_259081</name>
</gene>
<accession>A0AAV4SV21</accession>
<dbReference type="EMBL" id="BPLR01010124">
    <property type="protein sequence ID" value="GIY37126.1"/>
    <property type="molecule type" value="Genomic_DNA"/>
</dbReference>
<proteinExistence type="predicted"/>
<keyword evidence="2" id="KW-1185">Reference proteome</keyword>
<reference evidence="1 2" key="1">
    <citation type="submission" date="2021-06" db="EMBL/GenBank/DDBJ databases">
        <title>Caerostris extrusa draft genome.</title>
        <authorList>
            <person name="Kono N."/>
            <person name="Arakawa K."/>
        </authorList>
    </citation>
    <scope>NUCLEOTIDE SEQUENCE [LARGE SCALE GENOMIC DNA]</scope>
</reference>
<name>A0AAV4SV21_CAEEX</name>
<comment type="caution">
    <text evidence="1">The sequence shown here is derived from an EMBL/GenBank/DDBJ whole genome shotgun (WGS) entry which is preliminary data.</text>
</comment>